<feature type="signal peptide" evidence="1">
    <location>
        <begin position="1"/>
        <end position="21"/>
    </location>
</feature>
<gene>
    <name evidence="2" type="ORF">VE01_01659</name>
</gene>
<organism evidence="2 3">
    <name type="scientific">Pseudogymnoascus verrucosus</name>
    <dbReference type="NCBI Taxonomy" id="342668"/>
    <lineage>
        <taxon>Eukaryota</taxon>
        <taxon>Fungi</taxon>
        <taxon>Dikarya</taxon>
        <taxon>Ascomycota</taxon>
        <taxon>Pezizomycotina</taxon>
        <taxon>Leotiomycetes</taxon>
        <taxon>Thelebolales</taxon>
        <taxon>Thelebolaceae</taxon>
        <taxon>Pseudogymnoascus</taxon>
    </lineage>
</organism>
<proteinExistence type="predicted"/>
<dbReference type="OrthoDB" id="2019572at2759"/>
<keyword evidence="1" id="KW-0732">Signal</keyword>
<keyword evidence="3" id="KW-1185">Reference proteome</keyword>
<dbReference type="STRING" id="342668.A0A1B8GWK4"/>
<reference evidence="3" key="2">
    <citation type="journal article" date="2018" name="Nat. Commun.">
        <title>Extreme sensitivity to ultraviolet light in the fungal pathogen causing white-nose syndrome of bats.</title>
        <authorList>
            <person name="Palmer J.M."/>
            <person name="Drees K.P."/>
            <person name="Foster J.T."/>
            <person name="Lindner D.L."/>
        </authorList>
    </citation>
    <scope>NUCLEOTIDE SEQUENCE [LARGE SCALE GENOMIC DNA]</scope>
    <source>
        <strain evidence="3">UAMH 10579</strain>
    </source>
</reference>
<sequence>MFLSSTLLVAALSTLLGESSASAVSLSKRWDTTLCTSDTSGVPIPDADNFQLPLENLRQDMCWDLCVGDQATCTTKTKICYDFHGPNLIFTYNAVSGYTYTEADIWLGLSAPASTTPTPQYSTSNGFCTISADQTTVSCNIPYDTIVPGGALLDVLAEMCPNGDREGYVFYLYTNAQLTGASGAVSATGRLSCTDYPACTSYYPNTYWVLTYRCTKCPYTPPPPPPPPTVRYCSVGTAFGYSTSPLSPALNSLVPKPNTCNRWGWYVTPTAAQLSAGIGGPLYVGAGGNVISKATNVGTWSAKSQGTAVSVTYALTGPYYPDQVHVDIGCMPFKKCAPGQYAYSNEKLAGTGMSTFTTPAGALKVPTCSTGIYLIVHAAVDTIETVPTTSQLSTCHAPLAS</sequence>
<dbReference type="Proteomes" id="UP000091956">
    <property type="component" value="Unassembled WGS sequence"/>
</dbReference>
<evidence type="ECO:0000313" key="3">
    <source>
        <dbReference type="Proteomes" id="UP000091956"/>
    </source>
</evidence>
<name>A0A1B8GWK4_9PEZI</name>
<reference evidence="2 3" key="1">
    <citation type="submission" date="2016-03" db="EMBL/GenBank/DDBJ databases">
        <title>Comparative genomics of Pseudogymnoascus destructans, the fungus causing white-nose syndrome of bats.</title>
        <authorList>
            <person name="Palmer J.M."/>
            <person name="Drees K.P."/>
            <person name="Foster J.T."/>
            <person name="Lindner D.L."/>
        </authorList>
    </citation>
    <scope>NUCLEOTIDE SEQUENCE [LARGE SCALE GENOMIC DNA]</scope>
    <source>
        <strain evidence="2 3">UAMH 10579</strain>
    </source>
</reference>
<dbReference type="AlphaFoldDB" id="A0A1B8GWK4"/>
<accession>A0A1B8GWK4</accession>
<dbReference type="EMBL" id="KV460209">
    <property type="protein sequence ID" value="OBU00233.1"/>
    <property type="molecule type" value="Genomic_DNA"/>
</dbReference>
<protein>
    <submittedName>
        <fullName evidence="2">Uncharacterized protein</fullName>
    </submittedName>
</protein>
<feature type="chain" id="PRO_5008609196" evidence="1">
    <location>
        <begin position="22"/>
        <end position="401"/>
    </location>
</feature>
<dbReference type="GeneID" id="28835045"/>
<evidence type="ECO:0000313" key="2">
    <source>
        <dbReference type="EMBL" id="OBU00233.1"/>
    </source>
</evidence>
<dbReference type="RefSeq" id="XP_018133965.1">
    <property type="nucleotide sequence ID" value="XM_018271177.2"/>
</dbReference>
<evidence type="ECO:0000256" key="1">
    <source>
        <dbReference type="SAM" id="SignalP"/>
    </source>
</evidence>